<reference evidence="1" key="1">
    <citation type="submission" date="2021-06" db="EMBL/GenBank/DDBJ databases">
        <authorList>
            <person name="Hodson N. C."/>
            <person name="Mongue J. A."/>
            <person name="Jaron S. K."/>
        </authorList>
    </citation>
    <scope>NUCLEOTIDE SEQUENCE</scope>
</reference>
<dbReference type="AlphaFoldDB" id="A0A8J2PM13"/>
<dbReference type="EMBL" id="CAJVCH010570870">
    <property type="protein sequence ID" value="CAG7836083.1"/>
    <property type="molecule type" value="Genomic_DNA"/>
</dbReference>
<gene>
    <name evidence="1" type="ORF">AFUS01_LOCUS45369</name>
</gene>
<organism evidence="1 2">
    <name type="scientific">Allacma fusca</name>
    <dbReference type="NCBI Taxonomy" id="39272"/>
    <lineage>
        <taxon>Eukaryota</taxon>
        <taxon>Metazoa</taxon>
        <taxon>Ecdysozoa</taxon>
        <taxon>Arthropoda</taxon>
        <taxon>Hexapoda</taxon>
        <taxon>Collembola</taxon>
        <taxon>Symphypleona</taxon>
        <taxon>Sminthuridae</taxon>
        <taxon>Allacma</taxon>
    </lineage>
</organism>
<proteinExistence type="predicted"/>
<evidence type="ECO:0000313" key="2">
    <source>
        <dbReference type="Proteomes" id="UP000708208"/>
    </source>
</evidence>
<comment type="caution">
    <text evidence="1">The sequence shown here is derived from an EMBL/GenBank/DDBJ whole genome shotgun (WGS) entry which is preliminary data.</text>
</comment>
<accession>A0A8J2PM13</accession>
<evidence type="ECO:0000313" key="1">
    <source>
        <dbReference type="EMBL" id="CAG7836083.1"/>
    </source>
</evidence>
<protein>
    <submittedName>
        <fullName evidence="1">Uncharacterized protein</fullName>
    </submittedName>
</protein>
<name>A0A8J2PM13_9HEXA</name>
<keyword evidence="2" id="KW-1185">Reference proteome</keyword>
<sequence length="68" mass="7696">MLFFCLCLSHQPQGQGHLKFLHHLVLSSDLREVLFSVLIQPRINYSSDQKTSGESGAICHYWESDGSC</sequence>
<dbReference type="Proteomes" id="UP000708208">
    <property type="component" value="Unassembled WGS sequence"/>
</dbReference>